<evidence type="ECO:0000256" key="4">
    <source>
        <dbReference type="ARBA" id="ARBA00022917"/>
    </source>
</evidence>
<gene>
    <name evidence="5" type="primary">fmt</name>
    <name evidence="8" type="ORF">FBZ89_103442</name>
</gene>
<keyword evidence="3 5" id="KW-0808">Transferase</keyword>
<comment type="caution">
    <text evidence="8">The sequence shown here is derived from an EMBL/GenBank/DDBJ whole genome shotgun (WGS) entry which is preliminary data.</text>
</comment>
<dbReference type="InterPro" id="IPR011034">
    <property type="entry name" value="Formyl_transferase-like_C_sf"/>
</dbReference>
<reference evidence="8 9" key="1">
    <citation type="submission" date="2019-06" db="EMBL/GenBank/DDBJ databases">
        <title>Genomic Encyclopedia of Type Strains, Phase IV (KMG-V): Genome sequencing to study the core and pangenomes of soil and plant-associated prokaryotes.</title>
        <authorList>
            <person name="Whitman W."/>
        </authorList>
    </citation>
    <scope>NUCLEOTIDE SEQUENCE [LARGE SCALE GENOMIC DNA]</scope>
    <source>
        <strain evidence="8 9">BR 11880</strain>
    </source>
</reference>
<dbReference type="SUPFAM" id="SSF53328">
    <property type="entry name" value="Formyltransferase"/>
    <property type="match status" value="1"/>
</dbReference>
<dbReference type="AlphaFoldDB" id="A0A560FMN4"/>
<dbReference type="Gene3D" id="3.40.50.12230">
    <property type="match status" value="1"/>
</dbReference>
<comment type="similarity">
    <text evidence="1 5">Belongs to the Fmt family.</text>
</comment>
<comment type="function">
    <text evidence="5">Attaches a formyl group to the free amino group of methionyl-tRNA(fMet). The formyl group appears to play a dual role in the initiator identity of N-formylmethionyl-tRNA by promoting its recognition by IF2 and preventing the misappropriation of this tRNA by the elongation apparatus.</text>
</comment>
<keyword evidence="4 5" id="KW-0648">Protein biosynthesis</keyword>
<dbReference type="HAMAP" id="MF_00182">
    <property type="entry name" value="Formyl_trans"/>
    <property type="match status" value="1"/>
</dbReference>
<dbReference type="CDD" id="cd08646">
    <property type="entry name" value="FMT_core_Met-tRNA-FMT_N"/>
    <property type="match status" value="1"/>
</dbReference>
<dbReference type="PANTHER" id="PTHR11138:SF5">
    <property type="entry name" value="METHIONYL-TRNA FORMYLTRANSFERASE, MITOCHONDRIAL"/>
    <property type="match status" value="1"/>
</dbReference>
<evidence type="ECO:0000313" key="8">
    <source>
        <dbReference type="EMBL" id="TWB22811.1"/>
    </source>
</evidence>
<dbReference type="EMBL" id="VITN01000003">
    <property type="protein sequence ID" value="TWB22811.1"/>
    <property type="molecule type" value="Genomic_DNA"/>
</dbReference>
<comment type="catalytic activity">
    <reaction evidence="5">
        <text>L-methionyl-tRNA(fMet) + (6R)-10-formyltetrahydrofolate = N-formyl-L-methionyl-tRNA(fMet) + (6S)-5,6,7,8-tetrahydrofolate + H(+)</text>
        <dbReference type="Rhea" id="RHEA:24380"/>
        <dbReference type="Rhea" id="RHEA-COMP:9952"/>
        <dbReference type="Rhea" id="RHEA-COMP:9953"/>
        <dbReference type="ChEBI" id="CHEBI:15378"/>
        <dbReference type="ChEBI" id="CHEBI:57453"/>
        <dbReference type="ChEBI" id="CHEBI:78530"/>
        <dbReference type="ChEBI" id="CHEBI:78844"/>
        <dbReference type="ChEBI" id="CHEBI:195366"/>
        <dbReference type="EC" id="2.1.2.9"/>
    </reaction>
</comment>
<dbReference type="PANTHER" id="PTHR11138">
    <property type="entry name" value="METHIONYL-TRNA FORMYLTRANSFERASE"/>
    <property type="match status" value="1"/>
</dbReference>
<evidence type="ECO:0000256" key="2">
    <source>
        <dbReference type="ARBA" id="ARBA00012261"/>
    </source>
</evidence>
<evidence type="ECO:0000256" key="3">
    <source>
        <dbReference type="ARBA" id="ARBA00022679"/>
    </source>
</evidence>
<dbReference type="CDD" id="cd08704">
    <property type="entry name" value="Met_tRNA_FMT_C"/>
    <property type="match status" value="1"/>
</dbReference>
<dbReference type="GO" id="GO:0004479">
    <property type="term" value="F:methionyl-tRNA formyltransferase activity"/>
    <property type="evidence" value="ECO:0007669"/>
    <property type="project" value="UniProtKB-UniRule"/>
</dbReference>
<evidence type="ECO:0000256" key="5">
    <source>
        <dbReference type="HAMAP-Rule" id="MF_00182"/>
    </source>
</evidence>
<dbReference type="InterPro" id="IPR005793">
    <property type="entry name" value="Formyl_trans_C"/>
</dbReference>
<dbReference type="InterPro" id="IPR002376">
    <property type="entry name" value="Formyl_transf_N"/>
</dbReference>
<dbReference type="InterPro" id="IPR044135">
    <property type="entry name" value="Met-tRNA-FMT_C"/>
</dbReference>
<accession>A0A560FMN4</accession>
<organism evidence="8 9">
    <name type="scientific">Nitrospirillum amazonense</name>
    <dbReference type="NCBI Taxonomy" id="28077"/>
    <lineage>
        <taxon>Bacteria</taxon>
        <taxon>Pseudomonadati</taxon>
        <taxon>Pseudomonadota</taxon>
        <taxon>Alphaproteobacteria</taxon>
        <taxon>Rhodospirillales</taxon>
        <taxon>Azospirillaceae</taxon>
        <taxon>Nitrospirillum</taxon>
    </lineage>
</organism>
<dbReference type="PROSITE" id="PS00373">
    <property type="entry name" value="GART"/>
    <property type="match status" value="1"/>
</dbReference>
<protein>
    <recommendedName>
        <fullName evidence="2 5">Methionyl-tRNA formyltransferase</fullName>
        <ecNumber evidence="2 5">2.1.2.9</ecNumber>
    </recommendedName>
</protein>
<feature type="domain" description="Formyl transferase N-terminal" evidence="6">
    <location>
        <begin position="5"/>
        <end position="183"/>
    </location>
</feature>
<dbReference type="Pfam" id="PF00551">
    <property type="entry name" value="Formyl_trans_N"/>
    <property type="match status" value="1"/>
</dbReference>
<dbReference type="OrthoDB" id="9802815at2"/>
<dbReference type="GO" id="GO:0005829">
    <property type="term" value="C:cytosol"/>
    <property type="evidence" value="ECO:0007669"/>
    <property type="project" value="TreeGrafter"/>
</dbReference>
<dbReference type="SUPFAM" id="SSF50486">
    <property type="entry name" value="FMT C-terminal domain-like"/>
    <property type="match status" value="1"/>
</dbReference>
<evidence type="ECO:0000259" key="6">
    <source>
        <dbReference type="Pfam" id="PF00551"/>
    </source>
</evidence>
<dbReference type="InterPro" id="IPR001555">
    <property type="entry name" value="GART_AS"/>
</dbReference>
<dbReference type="Pfam" id="PF02911">
    <property type="entry name" value="Formyl_trans_C"/>
    <property type="match status" value="1"/>
</dbReference>
<proteinExistence type="inferred from homology"/>
<dbReference type="RefSeq" id="WP_145749356.1">
    <property type="nucleotide sequence ID" value="NZ_VITN01000003.1"/>
</dbReference>
<name>A0A560FMN4_9PROT</name>
<evidence type="ECO:0000313" key="9">
    <source>
        <dbReference type="Proteomes" id="UP000319859"/>
    </source>
</evidence>
<evidence type="ECO:0000259" key="7">
    <source>
        <dbReference type="Pfam" id="PF02911"/>
    </source>
</evidence>
<sequence length="319" mass="33340">MTRLRLAFMGTPDFSVPVLDALVAAGHEVACVYSQPPRPAGRGHKEQLTPVHARAQALGIPVRTPRTLRKEEVQAEFRDLGLDVAVVVAYGLILPQAVLDAPRLGCLNIHASLLPRWRGAAPIQRAILAGDAESGVTIMQMEAGLDTGPMLLEERIVLTPRMTASQLHDGLSAMGARLIVTALDRLAAGDLPATVQPEDGVTYAAKLAKEEGLLDFTKPAAELDRQVRALTPWPGTWFEAPVEGGAATGGAVEKIKVLAAEPVAGSGAPGTLLDSALTVACGEGALRLTTVQRPGKGPVEGAAFLRGFPHAVGKPIAAL</sequence>
<dbReference type="NCBIfam" id="TIGR00460">
    <property type="entry name" value="fmt"/>
    <property type="match status" value="1"/>
</dbReference>
<feature type="domain" description="Formyl transferase C-terminal" evidence="7">
    <location>
        <begin position="206"/>
        <end position="308"/>
    </location>
</feature>
<evidence type="ECO:0000256" key="1">
    <source>
        <dbReference type="ARBA" id="ARBA00010699"/>
    </source>
</evidence>
<dbReference type="EC" id="2.1.2.9" evidence="2 5"/>
<dbReference type="Proteomes" id="UP000319859">
    <property type="component" value="Unassembled WGS sequence"/>
</dbReference>
<dbReference type="InterPro" id="IPR041711">
    <property type="entry name" value="Met-tRNA-FMT_N"/>
</dbReference>
<dbReference type="InterPro" id="IPR005794">
    <property type="entry name" value="Fmt"/>
</dbReference>
<dbReference type="InterPro" id="IPR036477">
    <property type="entry name" value="Formyl_transf_N_sf"/>
</dbReference>
<feature type="binding site" evidence="5">
    <location>
        <begin position="112"/>
        <end position="115"/>
    </location>
    <ligand>
        <name>(6S)-5,6,7,8-tetrahydrofolate</name>
        <dbReference type="ChEBI" id="CHEBI:57453"/>
    </ligand>
</feature>